<dbReference type="Proteomes" id="UP000183275">
    <property type="component" value="Unassembled WGS sequence"/>
</dbReference>
<evidence type="ECO:0000313" key="2">
    <source>
        <dbReference type="Proteomes" id="UP000183275"/>
    </source>
</evidence>
<evidence type="ECO:0000313" key="1">
    <source>
        <dbReference type="EMBL" id="SEV86708.1"/>
    </source>
</evidence>
<protein>
    <submittedName>
        <fullName evidence="1">Uncharacterized protein</fullName>
    </submittedName>
</protein>
<name>A0A1I0MF09_9EURY</name>
<sequence length="53" mass="6051">MDTELSRLIGQLLWNPSLFNPTVFFTTINSIGIRECFSILVFNTQVNSIRFGV</sequence>
<gene>
    <name evidence="1" type="ORF">SAMN05216285_0865</name>
</gene>
<organism evidence="1 2">
    <name type="scientific">Natrinema salifodinae</name>
    <dbReference type="NCBI Taxonomy" id="1202768"/>
    <lineage>
        <taxon>Archaea</taxon>
        <taxon>Methanobacteriati</taxon>
        <taxon>Methanobacteriota</taxon>
        <taxon>Stenosarchaea group</taxon>
        <taxon>Halobacteria</taxon>
        <taxon>Halobacteriales</taxon>
        <taxon>Natrialbaceae</taxon>
        <taxon>Natrinema</taxon>
    </lineage>
</organism>
<dbReference type="EMBL" id="FOIS01000001">
    <property type="protein sequence ID" value="SEV86708.1"/>
    <property type="molecule type" value="Genomic_DNA"/>
</dbReference>
<dbReference type="AlphaFoldDB" id="A0A1I0MF09"/>
<accession>A0A1I0MF09</accession>
<reference evidence="2" key="1">
    <citation type="submission" date="2016-10" db="EMBL/GenBank/DDBJ databases">
        <authorList>
            <person name="Varghese N."/>
        </authorList>
    </citation>
    <scope>NUCLEOTIDE SEQUENCE [LARGE SCALE GENOMIC DNA]</scope>
    <source>
        <strain evidence="2">CGMCC 1.12284</strain>
    </source>
</reference>
<proteinExistence type="predicted"/>
<keyword evidence="2" id="KW-1185">Reference proteome</keyword>